<gene>
    <name evidence="1" type="ordered locus">Rvan_2225</name>
</gene>
<protein>
    <submittedName>
        <fullName evidence="1">Uncharacterized protein</fullName>
    </submittedName>
</protein>
<proteinExistence type="predicted"/>
<organism evidence="1 2">
    <name type="scientific">Rhodomicrobium vannielii (strain ATCC 17100 / DSM 162 / LMG 4299 / NCIMB 10020 / ATH 3.1.1)</name>
    <dbReference type="NCBI Taxonomy" id="648757"/>
    <lineage>
        <taxon>Bacteria</taxon>
        <taxon>Pseudomonadati</taxon>
        <taxon>Pseudomonadota</taxon>
        <taxon>Alphaproteobacteria</taxon>
        <taxon>Hyphomicrobiales</taxon>
        <taxon>Hyphomicrobiaceae</taxon>
        <taxon>Rhodomicrobium</taxon>
    </lineage>
</organism>
<accession>E3I389</accession>
<dbReference type="HOGENOM" id="CLU_2411282_0_0_5"/>
<name>E3I389_RHOVT</name>
<evidence type="ECO:0000313" key="2">
    <source>
        <dbReference type="Proteomes" id="UP000001399"/>
    </source>
</evidence>
<dbReference type="KEGG" id="rva:Rvan_2225"/>
<evidence type="ECO:0000313" key="1">
    <source>
        <dbReference type="EMBL" id="ADP71450.1"/>
    </source>
</evidence>
<dbReference type="EMBL" id="CP002292">
    <property type="protein sequence ID" value="ADP71450.1"/>
    <property type="molecule type" value="Genomic_DNA"/>
</dbReference>
<sequence>MQALRTPKPRTLERANRPRRSTVCFKRTARGGPSIRRFCSVVPEIIAERASRSRRPCGWVVEKVNTDQFALARSEIIARFRAVNLGAASDEL</sequence>
<reference evidence="2" key="1">
    <citation type="journal article" date="2011" name="J. Bacteriol.">
        <title>Genome sequences of eight morphologically diverse alphaproteobacteria.</title>
        <authorList>
            <consortium name="US DOE Joint Genome Institute"/>
            <person name="Brown P.J."/>
            <person name="Kysela D.T."/>
            <person name="Buechlein A."/>
            <person name="Hemmerich C."/>
            <person name="Brun Y.V."/>
        </authorList>
    </citation>
    <scope>NUCLEOTIDE SEQUENCE [LARGE SCALE GENOMIC DNA]</scope>
    <source>
        <strain evidence="2">ATCC 17100 / ATH 3.1.1 / DSM 162 / LMG 4299</strain>
    </source>
</reference>
<dbReference type="Proteomes" id="UP000001399">
    <property type="component" value="Chromosome"/>
</dbReference>
<dbReference type="AlphaFoldDB" id="E3I389"/>
<keyword evidence="2" id="KW-1185">Reference proteome</keyword>